<reference evidence="1 2" key="1">
    <citation type="submission" date="2015-09" db="EMBL/GenBank/DDBJ databases">
        <title>Complete genome sequence of Defluviimonas alba cai42t isolated from an oilfield in Xinjiang.</title>
        <authorList>
            <person name="Geng S."/>
            <person name="Pan X."/>
            <person name="Wu X."/>
        </authorList>
    </citation>
    <scope>NUCLEOTIDE SEQUENCE [LARGE SCALE GENOMIC DNA]</scope>
    <source>
        <strain evidence="2">cai42</strain>
    </source>
</reference>
<sequence length="285" mass="31693">MHAKDLLAGLYGRFLQRPIRKVDQPLIIWMVPLIGPAVSHDWAKACALLDQTLGSIRAAGYDNWAVVLCCQQRPPTLPDDPRIHFLQVPELALSKGISDHSEKVRRMTDYVVKAFQGPAYVSHLDADDLMHPDLPGWIARDNNGRGYIVAQGYMMDWRSGRLAPLGQGPQSQPFWKQCGSCGYFAVDLGRQRWPGLYLRLIGKGHKSYMARAARLGRPLDPVPFPAMIYLVNHGDSVQVRKGNDKLPTVEELALTDPADEARAHAEFGLRRRDGAQGGAVEVIGR</sequence>
<organism evidence="1 2">
    <name type="scientific">Frigidibacter mobilis</name>
    <dbReference type="NCBI Taxonomy" id="1335048"/>
    <lineage>
        <taxon>Bacteria</taxon>
        <taxon>Pseudomonadati</taxon>
        <taxon>Pseudomonadota</taxon>
        <taxon>Alphaproteobacteria</taxon>
        <taxon>Rhodobacterales</taxon>
        <taxon>Paracoccaceae</taxon>
        <taxon>Frigidibacter</taxon>
    </lineage>
</organism>
<gene>
    <name evidence="1" type="ORF">AKL17_2660</name>
</gene>
<evidence type="ECO:0000313" key="2">
    <source>
        <dbReference type="Proteomes" id="UP000076128"/>
    </source>
</evidence>
<proteinExistence type="predicted"/>
<dbReference type="OrthoDB" id="7820774at2"/>
<dbReference type="STRING" id="1335048.AKL17_2660"/>
<dbReference type="AlphaFoldDB" id="A0A159Z433"/>
<protein>
    <recommendedName>
        <fullName evidence="3">Glycosyl transferase family 2</fullName>
    </recommendedName>
</protein>
<evidence type="ECO:0000313" key="1">
    <source>
        <dbReference type="EMBL" id="AMY69901.1"/>
    </source>
</evidence>
<evidence type="ECO:0008006" key="3">
    <source>
        <dbReference type="Google" id="ProtNLM"/>
    </source>
</evidence>
<accession>A0A159Z433</accession>
<dbReference type="Proteomes" id="UP000076128">
    <property type="component" value="Chromosome"/>
</dbReference>
<keyword evidence="2" id="KW-1185">Reference proteome</keyword>
<name>A0A159Z433_9RHOB</name>
<dbReference type="EMBL" id="CP012661">
    <property type="protein sequence ID" value="AMY69901.1"/>
    <property type="molecule type" value="Genomic_DNA"/>
</dbReference>
<dbReference type="KEGG" id="daa:AKL17_2660"/>